<accession>A0AAV4SL59</accession>
<gene>
    <name evidence="1" type="ORF">CDAR_97951</name>
</gene>
<reference evidence="1 2" key="1">
    <citation type="submission" date="2021-06" db="EMBL/GenBank/DDBJ databases">
        <title>Caerostris darwini draft genome.</title>
        <authorList>
            <person name="Kono N."/>
            <person name="Arakawa K."/>
        </authorList>
    </citation>
    <scope>NUCLEOTIDE SEQUENCE [LARGE SCALE GENOMIC DNA]</scope>
</reference>
<comment type="caution">
    <text evidence="1">The sequence shown here is derived from an EMBL/GenBank/DDBJ whole genome shotgun (WGS) entry which is preliminary data.</text>
</comment>
<proteinExistence type="predicted"/>
<evidence type="ECO:0000313" key="2">
    <source>
        <dbReference type="Proteomes" id="UP001054837"/>
    </source>
</evidence>
<name>A0AAV4SL59_9ARAC</name>
<sequence length="77" mass="8800">MYIEQIRIPKYFCCMMVCVPIRSGAIAYPTVRVLVLLIIHYVPLSPIAGVCSNYRSRLSEPPLSVFNNDWSSHRLSN</sequence>
<dbReference type="AlphaFoldDB" id="A0AAV4SL59"/>
<dbReference type="EMBL" id="BPLQ01008095">
    <property type="protein sequence ID" value="GIY34759.1"/>
    <property type="molecule type" value="Genomic_DNA"/>
</dbReference>
<evidence type="ECO:0000313" key="1">
    <source>
        <dbReference type="EMBL" id="GIY34759.1"/>
    </source>
</evidence>
<organism evidence="1 2">
    <name type="scientific">Caerostris darwini</name>
    <dbReference type="NCBI Taxonomy" id="1538125"/>
    <lineage>
        <taxon>Eukaryota</taxon>
        <taxon>Metazoa</taxon>
        <taxon>Ecdysozoa</taxon>
        <taxon>Arthropoda</taxon>
        <taxon>Chelicerata</taxon>
        <taxon>Arachnida</taxon>
        <taxon>Araneae</taxon>
        <taxon>Araneomorphae</taxon>
        <taxon>Entelegynae</taxon>
        <taxon>Araneoidea</taxon>
        <taxon>Araneidae</taxon>
        <taxon>Caerostris</taxon>
    </lineage>
</organism>
<dbReference type="Proteomes" id="UP001054837">
    <property type="component" value="Unassembled WGS sequence"/>
</dbReference>
<protein>
    <submittedName>
        <fullName evidence="1">Uncharacterized protein</fullName>
    </submittedName>
</protein>
<keyword evidence="2" id="KW-1185">Reference proteome</keyword>